<dbReference type="Gene3D" id="1.25.40.10">
    <property type="entry name" value="Tetratricopeptide repeat domain"/>
    <property type="match status" value="3"/>
</dbReference>
<reference evidence="7" key="1">
    <citation type="journal article" date="2020" name="Fungal Divers.">
        <title>Resolving the Mortierellaceae phylogeny through synthesis of multi-gene phylogenetics and phylogenomics.</title>
        <authorList>
            <person name="Vandepol N."/>
            <person name="Liber J."/>
            <person name="Desiro A."/>
            <person name="Na H."/>
            <person name="Kennedy M."/>
            <person name="Barry K."/>
            <person name="Grigoriev I.V."/>
            <person name="Miller A.N."/>
            <person name="O'Donnell K."/>
            <person name="Stajich J.E."/>
            <person name="Bonito G."/>
        </authorList>
    </citation>
    <scope>NUCLEOTIDE SEQUENCE</scope>
    <source>
        <strain evidence="7">KOD948</strain>
    </source>
</reference>
<accession>A0A9P6QCD4</accession>
<dbReference type="OrthoDB" id="185373at2759"/>
<feature type="compositionally biased region" description="Basic and acidic residues" evidence="6">
    <location>
        <begin position="605"/>
        <end position="616"/>
    </location>
</feature>
<gene>
    <name evidence="7" type="ORF">BG011_005132</name>
</gene>
<keyword evidence="8" id="KW-1185">Reference proteome</keyword>
<evidence type="ECO:0000256" key="1">
    <source>
        <dbReference type="ARBA" id="ARBA00006192"/>
    </source>
</evidence>
<dbReference type="PROSITE" id="PS51375">
    <property type="entry name" value="PPR"/>
    <property type="match status" value="2"/>
</dbReference>
<dbReference type="InterPro" id="IPR002885">
    <property type="entry name" value="PPR_rpt"/>
</dbReference>
<dbReference type="PANTHER" id="PTHR47447">
    <property type="entry name" value="OS03G0856100 PROTEIN"/>
    <property type="match status" value="1"/>
</dbReference>
<dbReference type="Pfam" id="PF13041">
    <property type="entry name" value="PPR_2"/>
    <property type="match status" value="2"/>
</dbReference>
<evidence type="ECO:0000256" key="4">
    <source>
        <dbReference type="ARBA" id="ARBA00044511"/>
    </source>
</evidence>
<dbReference type="EMBL" id="JAAAJA010000035">
    <property type="protein sequence ID" value="KAG0265261.1"/>
    <property type="molecule type" value="Genomic_DNA"/>
</dbReference>
<evidence type="ECO:0000313" key="7">
    <source>
        <dbReference type="EMBL" id="KAG0265261.1"/>
    </source>
</evidence>
<dbReference type="Proteomes" id="UP000726737">
    <property type="component" value="Unassembled WGS sequence"/>
</dbReference>
<evidence type="ECO:0000256" key="5">
    <source>
        <dbReference type="PROSITE-ProRule" id="PRU00708"/>
    </source>
</evidence>
<dbReference type="InterPro" id="IPR011990">
    <property type="entry name" value="TPR-like_helical_dom_sf"/>
</dbReference>
<proteinExistence type="inferred from homology"/>
<evidence type="ECO:0000313" key="8">
    <source>
        <dbReference type="Proteomes" id="UP000726737"/>
    </source>
</evidence>
<sequence length="674" mass="75863">MSAMLKTITSTGARMQTRMGSGAAEWTAGRLQRTWASTTASLLHRPCSSPLRVTEPVKAGFSTSAFVASAIEKKPLSKKITLPKDPYLLSEKVLKFARSGKLDDAITLVMEAPKSRQNEVVWNQLIQESSKVGKSTQSWRLLNEMKKRGFEPSDRTFTILLNSLAINSSSPNSISRAMELYKQMQDSEDTPPTLVHTNALLKVCSRKPDYEALQQVYNDMPKTGSNAPDVVTFNILINSFARMGGDRGFKSAWKVWEDFLEAKIKRPDQVELDQKLVDAILLACREAVSSTYIKRGYPLIESLYGLSVSPSSSQPGPSKTSSASERAILPSKSLGLGAILRKDSIHPRTVELLLSICSKLRDHDKAQQYMDLIRSTYPDFKPDPQLLSSLMHLQITTKQYETAIATWDEIDALGLQHTPNTFKQGLDASHRARNWTKGFEMYSKMRELIQRNKDIDTTHHRPINPIVRQLDAWSLVSILSCAVKTKHINEALIILDESQWKKVLKNSQYPRANADLAFLAVKIYTSALKSSKSASGSLEADSHEARLETELSVATTLKERLDAVLGEHDKNKARKGMEDKPSRKTQYRSVPTVTSDTFEMVPEVTEQRHVRSRDSEYANTRSWRPSGQRYRSAESNEPRKSNYNGPKRNNTMGKGRSEDPFSLTKSFKRDFHEQ</sequence>
<name>A0A9P6QCD4_9FUNG</name>
<feature type="repeat" description="PPR" evidence="5">
    <location>
        <begin position="229"/>
        <end position="266"/>
    </location>
</feature>
<comment type="caution">
    <text evidence="7">The sequence shown here is derived from an EMBL/GenBank/DDBJ whole genome shotgun (WGS) entry which is preliminary data.</text>
</comment>
<comment type="function">
    <text evidence="3">Regulates mitochondrial small subunit maturation by controlling 15S rRNA 5'-end processing. Localizes to the 5' precursor of the 15S rRNA in a position that is subsequently occupied by mS47 in the mature yeast mtSSU. Uses structure and sequence-specific RNA recognition, binding to a single-stranded region of the precursor and specifically recognizing bases -6 to -1. The exchange of Ccm1 for mS47 is coupled to the irreversible removal of precursor rRNA that is accompanied by conformational changes of the mitoribosomal proteins uS5m and mS26. These conformational changes signal completion of 5'-end rRNA processing through protection of the mature 5'-end of the 15S rRNA and stabilization of mS47. The removal of the 5' precursor together with the dissociation of Ccm1 may be catalyzed by the 5'-3' exoribonuclease Pet127. Involved in the specific removal of group I introns in mitochondrial encoded transcripts.</text>
</comment>
<feature type="repeat" description="PPR" evidence="5">
    <location>
        <begin position="118"/>
        <end position="152"/>
    </location>
</feature>
<evidence type="ECO:0000256" key="3">
    <source>
        <dbReference type="ARBA" id="ARBA00044493"/>
    </source>
</evidence>
<evidence type="ECO:0000256" key="6">
    <source>
        <dbReference type="SAM" id="MobiDB-lite"/>
    </source>
</evidence>
<evidence type="ECO:0000256" key="2">
    <source>
        <dbReference type="ARBA" id="ARBA00022737"/>
    </source>
</evidence>
<keyword evidence="2" id="KW-0677">Repeat</keyword>
<comment type="subunit">
    <text evidence="4">Binds to mitochondrial small subunit 15S rRNA.</text>
</comment>
<feature type="region of interest" description="Disordered" evidence="6">
    <location>
        <begin position="564"/>
        <end position="674"/>
    </location>
</feature>
<feature type="compositionally biased region" description="Polar residues" evidence="6">
    <location>
        <begin position="641"/>
        <end position="652"/>
    </location>
</feature>
<comment type="similarity">
    <text evidence="1">Belongs to the CCM1 family.</text>
</comment>
<dbReference type="AlphaFoldDB" id="A0A9P6QCD4"/>
<dbReference type="PANTHER" id="PTHR47447:SF17">
    <property type="entry name" value="OS12G0638900 PROTEIN"/>
    <property type="match status" value="1"/>
</dbReference>
<protein>
    <submittedName>
        <fullName evidence="7">Uncharacterized protein</fullName>
    </submittedName>
</protein>
<feature type="compositionally biased region" description="Polar residues" evidence="6">
    <location>
        <begin position="587"/>
        <end position="597"/>
    </location>
</feature>
<feature type="compositionally biased region" description="Basic and acidic residues" evidence="6">
    <location>
        <begin position="564"/>
        <end position="582"/>
    </location>
</feature>
<feature type="compositionally biased region" description="Basic and acidic residues" evidence="6">
    <location>
        <begin position="631"/>
        <end position="640"/>
    </location>
</feature>
<dbReference type="NCBIfam" id="TIGR00756">
    <property type="entry name" value="PPR"/>
    <property type="match status" value="1"/>
</dbReference>
<organism evidence="7 8">
    <name type="scientific">Mortierella polycephala</name>
    <dbReference type="NCBI Taxonomy" id="41804"/>
    <lineage>
        <taxon>Eukaryota</taxon>
        <taxon>Fungi</taxon>
        <taxon>Fungi incertae sedis</taxon>
        <taxon>Mucoromycota</taxon>
        <taxon>Mortierellomycotina</taxon>
        <taxon>Mortierellomycetes</taxon>
        <taxon>Mortierellales</taxon>
        <taxon>Mortierellaceae</taxon>
        <taxon>Mortierella</taxon>
    </lineage>
</organism>